<dbReference type="GO" id="GO:0008757">
    <property type="term" value="F:S-adenosylmethionine-dependent methyltransferase activity"/>
    <property type="evidence" value="ECO:0007669"/>
    <property type="project" value="InterPro"/>
</dbReference>
<dbReference type="PANTHER" id="PTHR44942">
    <property type="entry name" value="METHYLTRANSF_11 DOMAIN-CONTAINING PROTEIN"/>
    <property type="match status" value="1"/>
</dbReference>
<dbReference type="AlphaFoldDB" id="A0A8I2YEJ0"/>
<dbReference type="Proteomes" id="UP000683000">
    <property type="component" value="Unassembled WGS sequence"/>
</dbReference>
<dbReference type="InterPro" id="IPR029063">
    <property type="entry name" value="SAM-dependent_MTases_sf"/>
</dbReference>
<feature type="domain" description="Methyltransferase type 11" evidence="4">
    <location>
        <begin position="46"/>
        <end position="152"/>
    </location>
</feature>
<comment type="similarity">
    <text evidence="1">Belongs to the methyltransferase superfamily.</text>
</comment>
<keyword evidence="2 5" id="KW-0489">Methyltransferase</keyword>
<proteinExistence type="inferred from homology"/>
<comment type="caution">
    <text evidence="5">The sequence shown here is derived from an EMBL/GenBank/DDBJ whole genome shotgun (WGS) entry which is preliminary data.</text>
</comment>
<evidence type="ECO:0000256" key="1">
    <source>
        <dbReference type="ARBA" id="ARBA00008361"/>
    </source>
</evidence>
<dbReference type="PANTHER" id="PTHR44942:SF4">
    <property type="entry name" value="METHYLTRANSFERASE TYPE 11 DOMAIN-CONTAINING PROTEIN"/>
    <property type="match status" value="1"/>
</dbReference>
<dbReference type="GO" id="GO:0032259">
    <property type="term" value="P:methylation"/>
    <property type="evidence" value="ECO:0007669"/>
    <property type="project" value="UniProtKB-KW"/>
</dbReference>
<dbReference type="InterPro" id="IPR013216">
    <property type="entry name" value="Methyltransf_11"/>
</dbReference>
<accession>A0A8I2YEJ0</accession>
<reference evidence="5" key="1">
    <citation type="submission" date="2021-03" db="EMBL/GenBank/DDBJ databases">
        <title>Evolutionary innovations through gain and loss of genes in the ectomycorrhizal Boletales.</title>
        <authorList>
            <person name="Wu G."/>
            <person name="Miyauchi S."/>
            <person name="Morin E."/>
            <person name="Yang Z.-L."/>
            <person name="Xu J."/>
            <person name="Martin F.M."/>
        </authorList>
    </citation>
    <scope>NUCLEOTIDE SEQUENCE</scope>
    <source>
        <strain evidence="5">BR01</strain>
    </source>
</reference>
<evidence type="ECO:0000256" key="3">
    <source>
        <dbReference type="ARBA" id="ARBA00022679"/>
    </source>
</evidence>
<keyword evidence="3 5" id="KW-0808">Transferase</keyword>
<dbReference type="CDD" id="cd02440">
    <property type="entry name" value="AdoMet_MTases"/>
    <property type="match status" value="1"/>
</dbReference>
<evidence type="ECO:0000313" key="6">
    <source>
        <dbReference type="Proteomes" id="UP000683000"/>
    </source>
</evidence>
<dbReference type="Pfam" id="PF08241">
    <property type="entry name" value="Methyltransf_11"/>
    <property type="match status" value="1"/>
</dbReference>
<dbReference type="InterPro" id="IPR051052">
    <property type="entry name" value="Diverse_substrate_MTase"/>
</dbReference>
<evidence type="ECO:0000259" key="4">
    <source>
        <dbReference type="Pfam" id="PF08241"/>
    </source>
</evidence>
<evidence type="ECO:0000256" key="2">
    <source>
        <dbReference type="ARBA" id="ARBA00022603"/>
    </source>
</evidence>
<evidence type="ECO:0000313" key="5">
    <source>
        <dbReference type="EMBL" id="KAG6370481.1"/>
    </source>
</evidence>
<organism evidence="5 6">
    <name type="scientific">Boletus reticuloceps</name>
    <dbReference type="NCBI Taxonomy" id="495285"/>
    <lineage>
        <taxon>Eukaryota</taxon>
        <taxon>Fungi</taxon>
        <taxon>Dikarya</taxon>
        <taxon>Basidiomycota</taxon>
        <taxon>Agaricomycotina</taxon>
        <taxon>Agaricomycetes</taxon>
        <taxon>Agaricomycetidae</taxon>
        <taxon>Boletales</taxon>
        <taxon>Boletineae</taxon>
        <taxon>Boletaceae</taxon>
        <taxon>Boletoideae</taxon>
        <taxon>Boletus</taxon>
    </lineage>
</organism>
<gene>
    <name evidence="5" type="ORF">JVT61DRAFT_11967</name>
</gene>
<dbReference type="Gene3D" id="3.40.50.150">
    <property type="entry name" value="Vaccinia Virus protein VP39"/>
    <property type="match status" value="1"/>
</dbReference>
<keyword evidence="6" id="KW-1185">Reference proteome</keyword>
<name>A0A8I2YEJ0_9AGAM</name>
<dbReference type="EMBL" id="JAGFBS010000050">
    <property type="protein sequence ID" value="KAG6370481.1"/>
    <property type="molecule type" value="Genomic_DNA"/>
</dbReference>
<protein>
    <submittedName>
        <fullName evidence="5">S-adenosyl-L-methionine-dependent methyltransferase</fullName>
    </submittedName>
</protein>
<dbReference type="OrthoDB" id="10027013at2759"/>
<dbReference type="SUPFAM" id="SSF53335">
    <property type="entry name" value="S-adenosyl-L-methionine-dependent methyltransferases"/>
    <property type="match status" value="1"/>
</dbReference>
<sequence length="316" mass="34953">MATFGKATFSAVSYAASRPTYPRALFDYVFRFHGTGPGGGRWDTAVDLGCGTGQATVELTPFKHTVGVDPSAGMVDAARRALVASGSEDSASESVTNNERTTFVQSPAEKLTFLADGSVDVIIAAQAGHWFDWSRMWPEAARVLRKDGTFAIWNYSELRLPKYPTLTPLLTHFFQGTDPETSIGPYWQQPGRSILEEHLVGIPDARDVVPGAFKALERLYFTGAYHPRLPSPQPILMCKRMTWNDLYAYLRTASALHTFLEQHPEDTGNPEGDLAMRFWRSLMHGAGVQNGEGVAVRPEEMVEVEWPLAMILARRA</sequence>